<gene>
    <name evidence="2" type="ORF">IO99_16235</name>
</gene>
<evidence type="ECO:0000256" key="1">
    <source>
        <dbReference type="SAM" id="Phobius"/>
    </source>
</evidence>
<dbReference type="EMBL" id="JPMD01000041">
    <property type="protein sequence ID" value="KEZ85161.1"/>
    <property type="molecule type" value="Genomic_DNA"/>
</dbReference>
<dbReference type="RefSeq" id="WP_035135073.1">
    <property type="nucleotide sequence ID" value="NZ_JPMD01000041.1"/>
</dbReference>
<evidence type="ECO:0000313" key="3">
    <source>
        <dbReference type="Proteomes" id="UP000028542"/>
    </source>
</evidence>
<dbReference type="AlphaFoldDB" id="A0A084J877"/>
<dbReference type="Pfam" id="PF06177">
    <property type="entry name" value="QueT"/>
    <property type="match status" value="1"/>
</dbReference>
<dbReference type="PANTHER" id="PTHR40044:SF1">
    <property type="entry name" value="INTEGRAL MEMBRANE PROTEIN"/>
    <property type="match status" value="1"/>
</dbReference>
<keyword evidence="1" id="KW-1133">Transmembrane helix</keyword>
<keyword evidence="3" id="KW-1185">Reference proteome</keyword>
<reference evidence="2 3" key="1">
    <citation type="submission" date="2014-07" db="EMBL/GenBank/DDBJ databases">
        <title>Draft genome of Clostridium sulfidigenes 113A isolated from sediments associated with methane hydrate from Krishna Godavari basin.</title>
        <authorList>
            <person name="Honkalas V.S."/>
            <person name="Dabir A.P."/>
            <person name="Arora P."/>
            <person name="Dhakephalkar P.K."/>
        </authorList>
    </citation>
    <scope>NUCLEOTIDE SEQUENCE [LARGE SCALE GENOMIC DNA]</scope>
    <source>
        <strain evidence="2 3">113A</strain>
    </source>
</reference>
<feature type="transmembrane region" description="Helical" evidence="1">
    <location>
        <begin position="44"/>
        <end position="67"/>
    </location>
</feature>
<feature type="transmembrane region" description="Helical" evidence="1">
    <location>
        <begin position="136"/>
        <end position="163"/>
    </location>
</feature>
<feature type="transmembrane region" description="Helical" evidence="1">
    <location>
        <begin position="73"/>
        <end position="91"/>
    </location>
</feature>
<dbReference type="PANTHER" id="PTHR40044">
    <property type="entry name" value="INTEGRAL MEMBRANE PROTEIN-RELATED"/>
    <property type="match status" value="1"/>
</dbReference>
<keyword evidence="1" id="KW-0472">Membrane</keyword>
<comment type="caution">
    <text evidence="2">The sequence shown here is derived from an EMBL/GenBank/DDBJ whole genome shotgun (WGS) entry which is preliminary data.</text>
</comment>
<accession>A0A084J877</accession>
<keyword evidence="1" id="KW-0812">Transmembrane</keyword>
<feature type="transmembrane region" description="Helical" evidence="1">
    <location>
        <begin position="12"/>
        <end position="32"/>
    </location>
</feature>
<dbReference type="eggNOG" id="COG4708">
    <property type="taxonomic scope" value="Bacteria"/>
</dbReference>
<evidence type="ECO:0000313" key="2">
    <source>
        <dbReference type="EMBL" id="KEZ85161.1"/>
    </source>
</evidence>
<dbReference type="Proteomes" id="UP000028542">
    <property type="component" value="Unassembled WGS sequence"/>
</dbReference>
<dbReference type="STRING" id="318464.IO99_16235"/>
<sequence length="175" mass="19303">MNTSNNTKKLLKMALIIATYVAVTAVIAPFAFGNIQFRLSEVMVLLAFIDPLYIPALTIGCAISNFLLSPMAIVDMIFGSLASLIALVLIWQTKKVLTKKEGYNKTLVLFIASLWATISNALIIGAELYYMINLPFWLSVLQVAIGEFVVVSIIGVLVFKFIIKNENLSDILKLN</sequence>
<dbReference type="Gene3D" id="1.10.1760.20">
    <property type="match status" value="1"/>
</dbReference>
<organism evidence="2 3">
    <name type="scientific">Clostridium sulfidigenes</name>
    <dbReference type="NCBI Taxonomy" id="318464"/>
    <lineage>
        <taxon>Bacteria</taxon>
        <taxon>Bacillati</taxon>
        <taxon>Bacillota</taxon>
        <taxon>Clostridia</taxon>
        <taxon>Eubacteriales</taxon>
        <taxon>Clostridiaceae</taxon>
        <taxon>Clostridium</taxon>
    </lineage>
</organism>
<protein>
    <submittedName>
        <fullName evidence="2">Membrane protein</fullName>
    </submittedName>
</protein>
<dbReference type="InterPro" id="IPR010387">
    <property type="entry name" value="QueT"/>
</dbReference>
<feature type="transmembrane region" description="Helical" evidence="1">
    <location>
        <begin position="107"/>
        <end position="130"/>
    </location>
</feature>
<name>A0A084J877_9CLOT</name>
<dbReference type="PIRSF" id="PIRSF031501">
    <property type="entry name" value="QueT"/>
    <property type="match status" value="1"/>
</dbReference>
<proteinExistence type="predicted"/>